<evidence type="ECO:0000313" key="2">
    <source>
        <dbReference type="Proteomes" id="UP000190961"/>
    </source>
</evidence>
<proteinExistence type="predicted"/>
<dbReference type="EMBL" id="FUZU01000003">
    <property type="protein sequence ID" value="SKC83334.1"/>
    <property type="molecule type" value="Genomic_DNA"/>
</dbReference>
<dbReference type="STRING" id="688867.SAMN05660236_4425"/>
<dbReference type="AlphaFoldDB" id="A0A1T5M5L6"/>
<organism evidence="1 2">
    <name type="scientific">Ohtaekwangia koreensis</name>
    <dbReference type="NCBI Taxonomy" id="688867"/>
    <lineage>
        <taxon>Bacteria</taxon>
        <taxon>Pseudomonadati</taxon>
        <taxon>Bacteroidota</taxon>
        <taxon>Cytophagia</taxon>
        <taxon>Cytophagales</taxon>
        <taxon>Fulvivirgaceae</taxon>
        <taxon>Ohtaekwangia</taxon>
    </lineage>
</organism>
<name>A0A1T5M5L6_9BACT</name>
<evidence type="ECO:0000313" key="1">
    <source>
        <dbReference type="EMBL" id="SKC83334.1"/>
    </source>
</evidence>
<dbReference type="RefSeq" id="WP_079688954.1">
    <property type="nucleotide sequence ID" value="NZ_FUZU01000003.1"/>
</dbReference>
<dbReference type="Proteomes" id="UP000190961">
    <property type="component" value="Unassembled WGS sequence"/>
</dbReference>
<evidence type="ECO:0008006" key="3">
    <source>
        <dbReference type="Google" id="ProtNLM"/>
    </source>
</evidence>
<keyword evidence="2" id="KW-1185">Reference proteome</keyword>
<gene>
    <name evidence="1" type="ORF">SAMN05660236_4425</name>
</gene>
<reference evidence="1 2" key="1">
    <citation type="submission" date="2017-02" db="EMBL/GenBank/DDBJ databases">
        <authorList>
            <person name="Peterson S.W."/>
        </authorList>
    </citation>
    <scope>NUCLEOTIDE SEQUENCE [LARGE SCALE GENOMIC DNA]</scope>
    <source>
        <strain evidence="1 2">DSM 25262</strain>
    </source>
</reference>
<protein>
    <recommendedName>
        <fullName evidence="3">Lauroyl/myristoyl acyltransferase</fullName>
    </recommendedName>
</protein>
<sequence>MVRKNILRYASASANLYNFLGDTNFEHHMDVYKSVVDNALKAHEDIKNFAVEHARVVDPANVLEQLPERPVLFVTFHTGSYNNLVCLLLKRGHQVHVLSDTDSVANNDYNQVSELYSNRYKNGCSMEMVNVEEQGAIFSIIKQMKQGIVTLAYLDGNKGVGGQTKHNENMVDISFLNGRVKVRKGLAFISYLLKIPVVVVLNYTVDGIDYIRFHEPIQPVEKDREQYCLQTIQSIFDIFQQHVRQYYDQWSNWLYVHLWTDLDYFRQKLTSHASPTTASAQGGLRFNEHRFCPLRLDGKLYLFDRILYRAIPVDESYKDIFSYKTSTVEKTNCIEKLTAETPDKTRELIEKHVLIEV</sequence>
<dbReference type="OrthoDB" id="1373292at2"/>
<accession>A0A1T5M5L6</accession>